<dbReference type="PANTHER" id="PTHR22602:SF0">
    <property type="entry name" value="TRANSFERASE CAF17, MITOCHONDRIAL-RELATED"/>
    <property type="match status" value="1"/>
</dbReference>
<dbReference type="SUPFAM" id="SSF103025">
    <property type="entry name" value="Folate-binding domain"/>
    <property type="match status" value="1"/>
</dbReference>
<dbReference type="NCBIfam" id="TIGR03317">
    <property type="entry name" value="ygfZ_signature"/>
    <property type="match status" value="1"/>
</dbReference>
<reference evidence="3" key="1">
    <citation type="submission" date="2013-08" db="EMBL/GenBank/DDBJ databases">
        <title>Genome sequencing of Arenimonas donghaensis.</title>
        <authorList>
            <person name="Chen F."/>
            <person name="Wang G."/>
        </authorList>
    </citation>
    <scope>NUCLEOTIDE SEQUENCE [LARGE SCALE GENOMIC DNA]</scope>
    <source>
        <strain evidence="3">HO3-R19</strain>
    </source>
</reference>
<keyword evidence="3" id="KW-1185">Reference proteome</keyword>
<protein>
    <submittedName>
        <fullName evidence="2">Uncharacterized protein</fullName>
    </submittedName>
</protein>
<proteinExistence type="predicted"/>
<reference evidence="2 3" key="2">
    <citation type="journal article" date="2015" name="Stand. Genomic Sci.">
        <title>High quality draft genomic sequence of Arenimonas donghaensis DSM 18148(T).</title>
        <authorList>
            <person name="Chen F."/>
            <person name="Wang H."/>
            <person name="Cao Y."/>
            <person name="Li X."/>
            <person name="Wang G."/>
        </authorList>
    </citation>
    <scope>NUCLEOTIDE SEQUENCE [LARGE SCALE GENOMIC DNA]</scope>
    <source>
        <strain evidence="2 3">HO3-R19</strain>
    </source>
</reference>
<sequence>MSFKPNPAPASLPTLPGIGLLRVAGPDAAAFLQAQSMNDVTALAPGRWQWNGLLTPKGRVIALFALLREADGQFLLVLPDFDAEAMAAHLGRFVFRSKLRLAPLDGWRAAAGPAPDTGAAARATGNADAGWALDISGADANRGLWLLPADHPALAPENPTASQAWRAADLAHGLPRLPADQREAWTPQMLSLERLGAFSLKKGCYPGQEIVSRTHYLGQAKRVLARLAADAAVPEGAPVLDEVGRELGRVVCQAEAGQGHQVLAVLPADRDPDARLSAGAGLSALPLNDGLAR</sequence>
<keyword evidence="1" id="KW-0809">Transit peptide</keyword>
<evidence type="ECO:0000313" key="3">
    <source>
        <dbReference type="Proteomes" id="UP000029085"/>
    </source>
</evidence>
<dbReference type="AlphaFoldDB" id="A0A087MLP5"/>
<dbReference type="PANTHER" id="PTHR22602">
    <property type="entry name" value="TRANSFERASE CAF17, MITOCHONDRIAL-RELATED"/>
    <property type="match status" value="1"/>
</dbReference>
<dbReference type="PATRIC" id="fig|1121014.3.peg.214"/>
<dbReference type="InterPro" id="IPR017703">
    <property type="entry name" value="YgfZ/GCV_T_CS"/>
</dbReference>
<gene>
    <name evidence="2" type="ORF">N788_01100</name>
</gene>
<evidence type="ECO:0000256" key="1">
    <source>
        <dbReference type="ARBA" id="ARBA00022946"/>
    </source>
</evidence>
<dbReference type="OrthoDB" id="9796287at2"/>
<dbReference type="InterPro" id="IPR027266">
    <property type="entry name" value="TrmE/GcvT-like"/>
</dbReference>
<name>A0A087MLP5_9GAMM</name>
<dbReference type="STRING" id="1121014.N788_01100"/>
<organism evidence="2 3">
    <name type="scientific">Arenimonas donghaensis DSM 18148 = HO3-R19</name>
    <dbReference type="NCBI Taxonomy" id="1121014"/>
    <lineage>
        <taxon>Bacteria</taxon>
        <taxon>Pseudomonadati</taxon>
        <taxon>Pseudomonadota</taxon>
        <taxon>Gammaproteobacteria</taxon>
        <taxon>Lysobacterales</taxon>
        <taxon>Lysobacteraceae</taxon>
        <taxon>Arenimonas</taxon>
    </lineage>
</organism>
<dbReference type="InterPro" id="IPR045179">
    <property type="entry name" value="YgfZ/GcvT"/>
</dbReference>
<accession>A0A087MLP5</accession>
<dbReference type="EMBL" id="AVCJ01000001">
    <property type="protein sequence ID" value="KFL37798.1"/>
    <property type="molecule type" value="Genomic_DNA"/>
</dbReference>
<dbReference type="GO" id="GO:0016226">
    <property type="term" value="P:iron-sulfur cluster assembly"/>
    <property type="evidence" value="ECO:0007669"/>
    <property type="project" value="TreeGrafter"/>
</dbReference>
<dbReference type="RefSeq" id="WP_034220115.1">
    <property type="nucleotide sequence ID" value="NZ_AVCJ01000001.1"/>
</dbReference>
<comment type="caution">
    <text evidence="2">The sequence shown here is derived from an EMBL/GenBank/DDBJ whole genome shotgun (WGS) entry which is preliminary data.</text>
</comment>
<dbReference type="Gene3D" id="3.30.1360.120">
    <property type="entry name" value="Probable tRNA modification gtpase trme, domain 1"/>
    <property type="match status" value="2"/>
</dbReference>
<evidence type="ECO:0000313" key="2">
    <source>
        <dbReference type="EMBL" id="KFL37798.1"/>
    </source>
</evidence>
<dbReference type="Proteomes" id="UP000029085">
    <property type="component" value="Unassembled WGS sequence"/>
</dbReference>